<sequence length="319" mass="35385">MALIIKIENPDEISKEITGKRKKVVELKEGIQDSLSNVEDDLNGGLDTELAEGRLSPEEYELHKGTNEQMLENYTNALKAAGNTITRYDQLLAENSGLCIIIPASTGRDELKQIIQGIEALLKENRNAEEVEFFNAILTRTKNLKDIVDTGKPIKETNIPITRSELAVWERIAKDLGQDNSQAKDLNYLNSQVAAVHSSKTLRGEEKNILIDLYNKLSSIILSDATDKQSKIQQAVSAVADTSASIKRTEGFRGFLNAVCQFFKLPLVFTMKSESVASTISIKQELQLFKKAQAADDSPEVEVDHDQQMDEAPAISQFS</sequence>
<dbReference type="EMBL" id="LNYS01000008">
    <property type="protein sequence ID" value="KTD50137.1"/>
    <property type="molecule type" value="Genomic_DNA"/>
</dbReference>
<name>A0A0W0XZT9_9GAMM</name>
<dbReference type="PATRIC" id="fig|45073.5.peg.1543"/>
<dbReference type="RefSeq" id="WP_133129063.1">
    <property type="nucleotide sequence ID" value="NZ_CAAAIK010000001.1"/>
</dbReference>
<reference evidence="2 3" key="1">
    <citation type="submission" date="2015-11" db="EMBL/GenBank/DDBJ databases">
        <title>Genomic analysis of 38 Legionella species identifies large and diverse effector repertoires.</title>
        <authorList>
            <person name="Burstein D."/>
            <person name="Amaro F."/>
            <person name="Zusman T."/>
            <person name="Lifshitz Z."/>
            <person name="Cohen O."/>
            <person name="Gilbert J.A."/>
            <person name="Pupko T."/>
            <person name="Shuman H.A."/>
            <person name="Segal G."/>
        </authorList>
    </citation>
    <scope>NUCLEOTIDE SEQUENCE [LARGE SCALE GENOMIC DNA]</scope>
    <source>
        <strain evidence="2 3">CDC#1442-AUS-E</strain>
    </source>
</reference>
<keyword evidence="3" id="KW-1185">Reference proteome</keyword>
<comment type="caution">
    <text evidence="2">The sequence shown here is derived from an EMBL/GenBank/DDBJ whole genome shotgun (WGS) entry which is preliminary data.</text>
</comment>
<evidence type="ECO:0008006" key="4">
    <source>
        <dbReference type="Google" id="ProtNLM"/>
    </source>
</evidence>
<dbReference type="OrthoDB" id="5647420at2"/>
<feature type="region of interest" description="Disordered" evidence="1">
    <location>
        <begin position="297"/>
        <end position="319"/>
    </location>
</feature>
<evidence type="ECO:0000256" key="1">
    <source>
        <dbReference type="SAM" id="MobiDB-lite"/>
    </source>
</evidence>
<dbReference type="AlphaFoldDB" id="A0A0W0XZT9"/>
<accession>A0A0W0XZT9</accession>
<dbReference type="STRING" id="45073.Lqui_1462"/>
<evidence type="ECO:0000313" key="2">
    <source>
        <dbReference type="EMBL" id="KTD50137.1"/>
    </source>
</evidence>
<protein>
    <recommendedName>
        <fullName evidence="4">Coiled coil protein</fullName>
    </recommendedName>
</protein>
<proteinExistence type="predicted"/>
<gene>
    <name evidence="2" type="ORF">Lqui_1462</name>
</gene>
<organism evidence="2 3">
    <name type="scientific">Legionella quinlivanii</name>
    <dbReference type="NCBI Taxonomy" id="45073"/>
    <lineage>
        <taxon>Bacteria</taxon>
        <taxon>Pseudomonadati</taxon>
        <taxon>Pseudomonadota</taxon>
        <taxon>Gammaproteobacteria</taxon>
        <taxon>Legionellales</taxon>
        <taxon>Legionellaceae</taxon>
        <taxon>Legionella</taxon>
    </lineage>
</organism>
<evidence type="ECO:0000313" key="3">
    <source>
        <dbReference type="Proteomes" id="UP000054618"/>
    </source>
</evidence>
<dbReference type="Proteomes" id="UP000054618">
    <property type="component" value="Unassembled WGS sequence"/>
</dbReference>